<evidence type="ECO:0000313" key="2">
    <source>
        <dbReference type="Proteomes" id="UP000035350"/>
    </source>
</evidence>
<accession>A0A0G8CG51</accession>
<evidence type="ECO:0008006" key="3">
    <source>
        <dbReference type="Google" id="ProtNLM"/>
    </source>
</evidence>
<organism evidence="1 2">
    <name type="scientific">Bacillus wiedmannii</name>
    <dbReference type="NCBI Taxonomy" id="1890302"/>
    <lineage>
        <taxon>Bacteria</taxon>
        <taxon>Bacillati</taxon>
        <taxon>Bacillota</taxon>
        <taxon>Bacilli</taxon>
        <taxon>Bacillales</taxon>
        <taxon>Bacillaceae</taxon>
        <taxon>Bacillus</taxon>
        <taxon>Bacillus cereus group</taxon>
    </lineage>
</organism>
<proteinExistence type="predicted"/>
<comment type="caution">
    <text evidence="1">The sequence shown here is derived from an EMBL/GenBank/DDBJ whole genome shotgun (WGS) entry which is preliminary data.</text>
</comment>
<sequence>MKTYTGFEAIERMKTNWIKEKNDFFAHTLKEGKHEVLGISSQRIVPSAIGMNFFFENEFVDYEKPLNLEYGEMFVMESSNGKWYGILKEETQTKYYLIMGLKVGEYRFYENGCTFKRYQGRTFRKATDEELEEFERFMVFYKKNRKMDEFKLGDICEREDVLYKVVVQTEDNKFEGVLGCVAINEKDTPVKYFPVKSMELQFCVEDMVG</sequence>
<dbReference type="EMBL" id="LCYN01000004">
    <property type="protein sequence ID" value="KKZ98742.1"/>
    <property type="molecule type" value="Genomic_DNA"/>
</dbReference>
<dbReference type="Proteomes" id="UP000035350">
    <property type="component" value="Unassembled WGS sequence"/>
</dbReference>
<dbReference type="RefSeq" id="WP_046957638.1">
    <property type="nucleotide sequence ID" value="NZ_LCYN01000004.1"/>
</dbReference>
<evidence type="ECO:0000313" key="1">
    <source>
        <dbReference type="EMBL" id="KKZ98742.1"/>
    </source>
</evidence>
<reference evidence="1 2" key="1">
    <citation type="journal article" date="2015" name="Genome Announc.">
        <title>Next-Generation Whole-Genome Sequencing of Eight Strains of Bacillus cereus, Isolated from Food.</title>
        <authorList>
            <person name="Krawczyk A.O."/>
            <person name="de Jong A."/>
            <person name="Eijlander R.T."/>
            <person name="Berendsen E.M."/>
            <person name="Holsappel S."/>
            <person name="Wells-Bennik M.H."/>
            <person name="Kuipers O.P."/>
        </authorList>
    </citation>
    <scope>NUCLEOTIDE SEQUENCE [LARGE SCALE GENOMIC DNA]</scope>
    <source>
        <strain evidence="1 2">B4147</strain>
    </source>
</reference>
<gene>
    <name evidence="1" type="ORF">B4147_3325</name>
</gene>
<name>A0A0G8CG51_9BACI</name>
<protein>
    <recommendedName>
        <fullName evidence="3">Group-specific protein</fullName>
    </recommendedName>
</protein>
<dbReference type="AlphaFoldDB" id="A0A0G8CG51"/>
<reference evidence="2" key="2">
    <citation type="submission" date="2015-04" db="EMBL/GenBank/DDBJ databases">
        <title>Draft Genome Sequences of Eight Spore-Forming Food Isolates of Bacillus cereus Genome sequencing.</title>
        <authorList>
            <person name="Krawcyk A.O."/>
            <person name="de Jong A."/>
            <person name="Eijlander R.T."/>
            <person name="Berendsen E.M."/>
            <person name="Holsappel S."/>
            <person name="Wells-Bennik M."/>
            <person name="Kuipers O.P."/>
        </authorList>
    </citation>
    <scope>NUCLEOTIDE SEQUENCE [LARGE SCALE GENOMIC DNA]</scope>
    <source>
        <strain evidence="2">B4147</strain>
    </source>
</reference>
<dbReference type="PATRIC" id="fig|1396.433.peg.2204"/>